<gene>
    <name evidence="1" type="ordered locus">CHU_1823</name>
</gene>
<reference evidence="1 2" key="1">
    <citation type="journal article" date="2007" name="Appl. Environ. Microbiol.">
        <title>Genome sequence of the cellulolytic gliding bacterium Cytophaga hutchinsonii.</title>
        <authorList>
            <person name="Xie G."/>
            <person name="Bruce D.C."/>
            <person name="Challacombe J.F."/>
            <person name="Chertkov O."/>
            <person name="Detter J.C."/>
            <person name="Gilna P."/>
            <person name="Han C.S."/>
            <person name="Lucas S."/>
            <person name="Misra M."/>
            <person name="Myers G.L."/>
            <person name="Richardson P."/>
            <person name="Tapia R."/>
            <person name="Thayer N."/>
            <person name="Thompson L.S."/>
            <person name="Brettin T.S."/>
            <person name="Henrissat B."/>
            <person name="Wilson D.B."/>
            <person name="McBride M.J."/>
        </authorList>
    </citation>
    <scope>NUCLEOTIDE SEQUENCE [LARGE SCALE GENOMIC DNA]</scope>
    <source>
        <strain evidence="2">ATCC 33406 / DSM 1761 / CIP 103989 / NBRC 15051 / NCIMB 9469 / D465</strain>
    </source>
</reference>
<dbReference type="AlphaFoldDB" id="A0A6N4SS30"/>
<evidence type="ECO:0000313" key="2">
    <source>
        <dbReference type="Proteomes" id="UP000001822"/>
    </source>
</evidence>
<dbReference type="KEGG" id="chu:CHU_1823"/>
<sequence>MTKQRIMDNNTSKRSAFLLVLLAFLLFSGCGVSYNFTGGSVDPNVKTISIQPFFNQSGNGPPSMSLQLTEKFKSFYQDNTKLIVVKENGDWQLEGLITKYFIQPISPQANQTAAQSRLTITINASFKDEKNNREFKKDFSFYADYPSTQTLSQIETEKVNTILDQLVFMVFSETTSNW</sequence>
<proteinExistence type="predicted"/>
<dbReference type="GO" id="GO:0019867">
    <property type="term" value="C:outer membrane"/>
    <property type="evidence" value="ECO:0007669"/>
    <property type="project" value="InterPro"/>
</dbReference>
<organism evidence="1 2">
    <name type="scientific">Cytophaga hutchinsonii (strain ATCC 33406 / DSM 1761 / CIP 103989 / NBRC 15051 / NCIMB 9469 / D465)</name>
    <dbReference type="NCBI Taxonomy" id="269798"/>
    <lineage>
        <taxon>Bacteria</taxon>
        <taxon>Pseudomonadati</taxon>
        <taxon>Bacteroidota</taxon>
        <taxon>Cytophagia</taxon>
        <taxon>Cytophagales</taxon>
        <taxon>Cytophagaceae</taxon>
        <taxon>Cytophaga</taxon>
    </lineage>
</organism>
<dbReference type="InterPro" id="IPR007485">
    <property type="entry name" value="LPS_assembly_LptE"/>
</dbReference>
<accession>A0A6N4SS30</accession>
<keyword evidence="2" id="KW-1185">Reference proteome</keyword>
<name>A0A6N4SS30_CYTH3</name>
<dbReference type="PROSITE" id="PS51257">
    <property type="entry name" value="PROKAR_LIPOPROTEIN"/>
    <property type="match status" value="1"/>
</dbReference>
<dbReference type="Pfam" id="PF04390">
    <property type="entry name" value="LptE"/>
    <property type="match status" value="1"/>
</dbReference>
<dbReference type="Proteomes" id="UP000001822">
    <property type="component" value="Chromosome"/>
</dbReference>
<evidence type="ECO:0008006" key="3">
    <source>
        <dbReference type="Google" id="ProtNLM"/>
    </source>
</evidence>
<protein>
    <recommendedName>
        <fullName evidence="3">Lipoprotein</fullName>
    </recommendedName>
</protein>
<evidence type="ECO:0000313" key="1">
    <source>
        <dbReference type="EMBL" id="ABG59090.1"/>
    </source>
</evidence>
<dbReference type="EMBL" id="CP000383">
    <property type="protein sequence ID" value="ABG59090.1"/>
    <property type="molecule type" value="Genomic_DNA"/>
</dbReference>
<dbReference type="GO" id="GO:0043165">
    <property type="term" value="P:Gram-negative-bacterium-type cell outer membrane assembly"/>
    <property type="evidence" value="ECO:0007669"/>
    <property type="project" value="InterPro"/>
</dbReference>